<evidence type="ECO:0000313" key="3">
    <source>
        <dbReference type="EMBL" id="KAK3093874.1"/>
    </source>
</evidence>
<keyword evidence="4" id="KW-1185">Reference proteome</keyword>
<keyword evidence="1" id="KW-0175">Coiled coil</keyword>
<feature type="region of interest" description="Disordered" evidence="2">
    <location>
        <begin position="326"/>
        <end position="356"/>
    </location>
</feature>
<gene>
    <name evidence="3" type="ORF">FSP39_021312</name>
</gene>
<dbReference type="Proteomes" id="UP001186944">
    <property type="component" value="Unassembled WGS sequence"/>
</dbReference>
<sequence>MFRKCFVLTGMAQDKYSKYNRVIIHRKSIVLSKKWTVFERLGALTHIEQRLGQFESSLKSVNTEVSGLKKKIDEFESSASFTSEKLDEISKNSKDFSDRIQKISKGTESIRSENIALKANIRGLKEEMENVKERQIELQARSMRENLIFHGIDESAEGEVEDCEEKLKHFIQDKLQVTKTMEFHRVHRLGKRQPGKTRGMIAKFVNYKDRELVRRSAFTALRGNEDRNIGVNEQFPREINERRKRLWPHYKSAKSQGKRAHLAYDKLYVDGTLFRIEPEISADDPLAQDQEDEMDVIVAPDEQNVHVNSSRLSATAPVFSPRNDTVYIGQNVNRGSRGGRGRGRGQPRGRVAGRRR</sequence>
<dbReference type="SUPFAM" id="SSF57997">
    <property type="entry name" value="Tropomyosin"/>
    <property type="match status" value="1"/>
</dbReference>
<dbReference type="AlphaFoldDB" id="A0AA88XXL1"/>
<comment type="caution">
    <text evidence="3">The sequence shown here is derived from an EMBL/GenBank/DDBJ whole genome shotgun (WGS) entry which is preliminary data.</text>
</comment>
<evidence type="ECO:0000313" key="4">
    <source>
        <dbReference type="Proteomes" id="UP001186944"/>
    </source>
</evidence>
<evidence type="ECO:0000256" key="1">
    <source>
        <dbReference type="SAM" id="Coils"/>
    </source>
</evidence>
<organism evidence="3 4">
    <name type="scientific">Pinctada imbricata</name>
    <name type="common">Atlantic pearl-oyster</name>
    <name type="synonym">Pinctada martensii</name>
    <dbReference type="NCBI Taxonomy" id="66713"/>
    <lineage>
        <taxon>Eukaryota</taxon>
        <taxon>Metazoa</taxon>
        <taxon>Spiralia</taxon>
        <taxon>Lophotrochozoa</taxon>
        <taxon>Mollusca</taxon>
        <taxon>Bivalvia</taxon>
        <taxon>Autobranchia</taxon>
        <taxon>Pteriomorphia</taxon>
        <taxon>Pterioida</taxon>
        <taxon>Pterioidea</taxon>
        <taxon>Pteriidae</taxon>
        <taxon>Pinctada</taxon>
    </lineage>
</organism>
<reference evidence="3" key="1">
    <citation type="submission" date="2019-08" db="EMBL/GenBank/DDBJ databases">
        <title>The improved chromosome-level genome for the pearl oyster Pinctada fucata martensii using PacBio sequencing and Hi-C.</title>
        <authorList>
            <person name="Zheng Z."/>
        </authorList>
    </citation>
    <scope>NUCLEOTIDE SEQUENCE</scope>
    <source>
        <strain evidence="3">ZZ-2019</strain>
        <tissue evidence="3">Adductor muscle</tissue>
    </source>
</reference>
<feature type="coiled-coil region" evidence="1">
    <location>
        <begin position="114"/>
        <end position="141"/>
    </location>
</feature>
<dbReference type="EMBL" id="VSWD01000009">
    <property type="protein sequence ID" value="KAK3093874.1"/>
    <property type="molecule type" value="Genomic_DNA"/>
</dbReference>
<feature type="compositionally biased region" description="Basic residues" evidence="2">
    <location>
        <begin position="337"/>
        <end position="356"/>
    </location>
</feature>
<dbReference type="Gene3D" id="3.30.70.1820">
    <property type="entry name" value="L1 transposable element, RRM domain"/>
    <property type="match status" value="1"/>
</dbReference>
<proteinExistence type="predicted"/>
<protein>
    <submittedName>
        <fullName evidence="3">Uncharacterized protein</fullName>
    </submittedName>
</protein>
<accession>A0AA88XXL1</accession>
<name>A0AA88XXL1_PINIB</name>
<dbReference type="Gene3D" id="1.20.1480.30">
    <property type="entry name" value="Designed four-helix bundle protein"/>
    <property type="match status" value="1"/>
</dbReference>
<evidence type="ECO:0000256" key="2">
    <source>
        <dbReference type="SAM" id="MobiDB-lite"/>
    </source>
</evidence>